<sequence>MKQRGCEGGSAGLVFVDVEEEAEEDLVCLHSERLALASGLLTIPKGLIIKVMKNLRVCRDGHEFFKLISDIEERDFVVRDVNRFDHFKSGKCSCNDKWTLRLHQPLEGLKLTKAISIHEVTLDLLPVNSKCLKSIRTWICVLVGFLVDDA</sequence>
<proteinExistence type="inferred from homology"/>
<organism evidence="3 4">
    <name type="scientific">Dillenia turbinata</name>
    <dbReference type="NCBI Taxonomy" id="194707"/>
    <lineage>
        <taxon>Eukaryota</taxon>
        <taxon>Viridiplantae</taxon>
        <taxon>Streptophyta</taxon>
        <taxon>Embryophyta</taxon>
        <taxon>Tracheophyta</taxon>
        <taxon>Spermatophyta</taxon>
        <taxon>Magnoliopsida</taxon>
        <taxon>eudicotyledons</taxon>
        <taxon>Gunneridae</taxon>
        <taxon>Pentapetalae</taxon>
        <taxon>Dilleniales</taxon>
        <taxon>Dilleniaceae</taxon>
        <taxon>Dillenia</taxon>
    </lineage>
</organism>
<accession>A0AAN8Z9W9</accession>
<evidence type="ECO:0000313" key="3">
    <source>
        <dbReference type="EMBL" id="KAK6930137.1"/>
    </source>
</evidence>
<dbReference type="EMBL" id="JBAMMX010000012">
    <property type="protein sequence ID" value="KAK6930137.1"/>
    <property type="molecule type" value="Genomic_DNA"/>
</dbReference>
<dbReference type="Pfam" id="PF14432">
    <property type="entry name" value="DYW_deaminase"/>
    <property type="match status" value="1"/>
</dbReference>
<gene>
    <name evidence="3" type="ORF">RJ641_004231</name>
</gene>
<dbReference type="GO" id="GO:0008270">
    <property type="term" value="F:zinc ion binding"/>
    <property type="evidence" value="ECO:0007669"/>
    <property type="project" value="InterPro"/>
</dbReference>
<evidence type="ECO:0000256" key="1">
    <source>
        <dbReference type="ARBA" id="ARBA00006643"/>
    </source>
</evidence>
<evidence type="ECO:0000313" key="4">
    <source>
        <dbReference type="Proteomes" id="UP001370490"/>
    </source>
</evidence>
<name>A0AAN8Z9W9_9MAGN</name>
<keyword evidence="4" id="KW-1185">Reference proteome</keyword>
<comment type="caution">
    <text evidence="3">The sequence shown here is derived from an EMBL/GenBank/DDBJ whole genome shotgun (WGS) entry which is preliminary data.</text>
</comment>
<feature type="domain" description="DYW" evidence="2">
    <location>
        <begin position="13"/>
        <end position="98"/>
    </location>
</feature>
<protein>
    <submittedName>
        <fullName evidence="3">DYW domain</fullName>
    </submittedName>
</protein>
<dbReference type="Proteomes" id="UP001370490">
    <property type="component" value="Unassembled WGS sequence"/>
</dbReference>
<dbReference type="InterPro" id="IPR032867">
    <property type="entry name" value="DYW_dom"/>
</dbReference>
<dbReference type="AlphaFoldDB" id="A0AAN8Z9W9"/>
<comment type="similarity">
    <text evidence="1">Belongs to the PPR family. PCMP-H subfamily.</text>
</comment>
<evidence type="ECO:0000259" key="2">
    <source>
        <dbReference type="Pfam" id="PF14432"/>
    </source>
</evidence>
<reference evidence="3 4" key="1">
    <citation type="submission" date="2023-12" db="EMBL/GenBank/DDBJ databases">
        <title>A high-quality genome assembly for Dillenia turbinata (Dilleniales).</title>
        <authorList>
            <person name="Chanderbali A."/>
        </authorList>
    </citation>
    <scope>NUCLEOTIDE SEQUENCE [LARGE SCALE GENOMIC DNA]</scope>
    <source>
        <strain evidence="3">LSX21</strain>
        <tissue evidence="3">Leaf</tissue>
    </source>
</reference>